<protein>
    <submittedName>
        <fullName evidence="1">Uncharacterized protein</fullName>
    </submittedName>
</protein>
<dbReference type="AlphaFoldDB" id="A8LR49"/>
<name>A8LR49_DINSH</name>
<dbReference type="STRING" id="398580.Dshi_2236"/>
<evidence type="ECO:0000313" key="2">
    <source>
        <dbReference type="Proteomes" id="UP000006833"/>
    </source>
</evidence>
<organism evidence="1 2">
    <name type="scientific">Dinoroseobacter shibae (strain DSM 16493 / NCIMB 14021 / DFL 12)</name>
    <dbReference type="NCBI Taxonomy" id="398580"/>
    <lineage>
        <taxon>Bacteria</taxon>
        <taxon>Pseudomonadati</taxon>
        <taxon>Pseudomonadota</taxon>
        <taxon>Alphaproteobacteria</taxon>
        <taxon>Rhodobacterales</taxon>
        <taxon>Roseobacteraceae</taxon>
        <taxon>Dinoroseobacter</taxon>
    </lineage>
</organism>
<reference evidence="2" key="1">
    <citation type="journal article" date="2010" name="ISME J.">
        <title>The complete genome sequence of the algal symbiont Dinoroseobacter shibae: a hitchhiker's guide to life in the sea.</title>
        <authorList>
            <person name="Wagner-Dobler I."/>
            <person name="Ballhausen B."/>
            <person name="Berger M."/>
            <person name="Brinkhoff T."/>
            <person name="Buchholz I."/>
            <person name="Bunk B."/>
            <person name="Cypionka H."/>
            <person name="Daniel R."/>
            <person name="Drepper T."/>
            <person name="Gerdts G."/>
            <person name="Hahnke S."/>
            <person name="Han C."/>
            <person name="Jahn D."/>
            <person name="Kalhoefer D."/>
            <person name="Kiss H."/>
            <person name="Klenk H.P."/>
            <person name="Kyrpides N."/>
            <person name="Liebl W."/>
            <person name="Liesegang H."/>
            <person name="Meincke L."/>
            <person name="Pati A."/>
            <person name="Petersen J."/>
            <person name="Piekarski T."/>
            <person name="Pommerenke C."/>
            <person name="Pradella S."/>
            <person name="Pukall R."/>
            <person name="Rabus R."/>
            <person name="Stackebrandt E."/>
            <person name="Thole S."/>
            <person name="Thompson L."/>
            <person name="Tielen P."/>
            <person name="Tomasch J."/>
            <person name="von Jan M."/>
            <person name="Wanphrut N."/>
            <person name="Wichels A."/>
            <person name="Zech H."/>
            <person name="Simon M."/>
        </authorList>
    </citation>
    <scope>NUCLEOTIDE SEQUENCE [LARGE SCALE GENOMIC DNA]</scope>
    <source>
        <strain evidence="2">DSM 16493 / NCIMB 14021 / DFL 12</strain>
    </source>
</reference>
<evidence type="ECO:0000313" key="1">
    <source>
        <dbReference type="EMBL" id="ABV93972.1"/>
    </source>
</evidence>
<sequence>MGLPAKEPSVTFPPILSSLAAAVLTLTGTAVCAETWNLRSHDDGSFFLHSMSGPAGSFALECGEKSVRGLSPLQTGNTTPRVTRADALRIGFGSATLGLPRSEGSRSDVMLVVGRAGFQLPELIWDELDGSWGAELSATDPAFTEIAQAEVFGIYTASDAQMRTLSAVGFGSVHARLLQSCAAGFAAIGQPWVVGLPEPAAPWQANGTEARARTALTEGCNGAFDLEPSALLRGQIDGDGIEDVVLDWGSVTCRSGPARPFCGAAMCSVDVFLSARSGAPETLLALGVRLQPLSNGLQGVATGGSLAMCQDRGGGSCEFLWYWTGTGLEELR</sequence>
<dbReference type="Proteomes" id="UP000006833">
    <property type="component" value="Chromosome"/>
</dbReference>
<dbReference type="KEGG" id="dsh:Dshi_2236"/>
<keyword evidence="2" id="KW-1185">Reference proteome</keyword>
<dbReference type="EMBL" id="CP000830">
    <property type="protein sequence ID" value="ABV93972.1"/>
    <property type="molecule type" value="Genomic_DNA"/>
</dbReference>
<dbReference type="HOGENOM" id="CLU_836093_0_0_5"/>
<dbReference type="eggNOG" id="ENOG5033KBS">
    <property type="taxonomic scope" value="Bacteria"/>
</dbReference>
<accession>A8LR49</accession>
<proteinExistence type="predicted"/>
<gene>
    <name evidence="1" type="ordered locus">Dshi_2236</name>
</gene>